<keyword evidence="2" id="KW-1185">Reference proteome</keyword>
<organism evidence="1 2">
    <name type="scientific">Euplotes crassus</name>
    <dbReference type="NCBI Taxonomy" id="5936"/>
    <lineage>
        <taxon>Eukaryota</taxon>
        <taxon>Sar</taxon>
        <taxon>Alveolata</taxon>
        <taxon>Ciliophora</taxon>
        <taxon>Intramacronucleata</taxon>
        <taxon>Spirotrichea</taxon>
        <taxon>Hypotrichia</taxon>
        <taxon>Euplotida</taxon>
        <taxon>Euplotidae</taxon>
        <taxon>Moneuplotes</taxon>
    </lineage>
</organism>
<comment type="caution">
    <text evidence="1">The sequence shown here is derived from an EMBL/GenBank/DDBJ whole genome shotgun (WGS) entry which is preliminary data.</text>
</comment>
<sequence length="420" mass="49336">MNNLTFLDQQMLEFQDLEQTFETIQPTPRDNSYERVHQKVVLPDSEGKKIVITNPKIPIKLDMVSEKEWKKKFQRMLRGRLPDFGYGCDLVVGENQHFELKLNEQIIQERLGQKKAVSRLASSIGKHKNQNKLIKMFKDDNVSVYYEDIQRLKDHYTNINEIINILKENPNLERFKASNGVNPGKKFARKKSEDYSMPLVHQNTIRVNNETMSPVFVSKLPPFNSGDEQRLNKAFLSTKRSNNSKASVNRMVYTQNKKLRKAHIQALSSKQLNELQNKGKKRVKEVRRNEQNSSLGSITNLMNTYFKSFNFDHQNTTKKEKAFLKYGNILKKEFQNDTVKKTVFKWCSNVKRIKNSNNSREFKSLETPREVKVVKHTLQKLKKTPIPDVRQHKRRFRKMVPNTRNCFSVPRTMPLTRDLC</sequence>
<proteinExistence type="predicted"/>
<evidence type="ECO:0000313" key="1">
    <source>
        <dbReference type="EMBL" id="CAI2360207.1"/>
    </source>
</evidence>
<protein>
    <submittedName>
        <fullName evidence="1">Uncharacterized protein</fullName>
    </submittedName>
</protein>
<accession>A0AAD1U101</accession>
<dbReference type="AlphaFoldDB" id="A0AAD1U101"/>
<name>A0AAD1U101_EUPCR</name>
<evidence type="ECO:0000313" key="2">
    <source>
        <dbReference type="Proteomes" id="UP001295684"/>
    </source>
</evidence>
<dbReference type="Proteomes" id="UP001295684">
    <property type="component" value="Unassembled WGS sequence"/>
</dbReference>
<reference evidence="1" key="1">
    <citation type="submission" date="2023-07" db="EMBL/GenBank/DDBJ databases">
        <authorList>
            <consortium name="AG Swart"/>
            <person name="Singh M."/>
            <person name="Singh A."/>
            <person name="Seah K."/>
            <person name="Emmerich C."/>
        </authorList>
    </citation>
    <scope>NUCLEOTIDE SEQUENCE</scope>
    <source>
        <strain evidence="1">DP1</strain>
    </source>
</reference>
<dbReference type="EMBL" id="CAMPGE010001423">
    <property type="protein sequence ID" value="CAI2360207.1"/>
    <property type="molecule type" value="Genomic_DNA"/>
</dbReference>
<gene>
    <name evidence="1" type="ORF">ECRASSUSDP1_LOCUS1505</name>
</gene>